<dbReference type="SUPFAM" id="SSF47769">
    <property type="entry name" value="SAM/Pointed domain"/>
    <property type="match status" value="1"/>
</dbReference>
<evidence type="ECO:0000313" key="9">
    <source>
        <dbReference type="EMBL" id="GAW80323.1"/>
    </source>
</evidence>
<dbReference type="Proteomes" id="UP000195521">
    <property type="component" value="Unassembled WGS sequence"/>
</dbReference>
<dbReference type="SUPFAM" id="SSF56112">
    <property type="entry name" value="Protein kinase-like (PK-like)"/>
    <property type="match status" value="1"/>
</dbReference>
<keyword evidence="10" id="KW-1185">Reference proteome</keyword>
<dbReference type="Pfam" id="PF07714">
    <property type="entry name" value="PK_Tyr_Ser-Thr"/>
    <property type="match status" value="1"/>
</dbReference>
<feature type="compositionally biased region" description="Acidic residues" evidence="7">
    <location>
        <begin position="834"/>
        <end position="843"/>
    </location>
</feature>
<evidence type="ECO:0000256" key="7">
    <source>
        <dbReference type="SAM" id="MobiDB-lite"/>
    </source>
</evidence>
<dbReference type="GO" id="GO:0005524">
    <property type="term" value="F:ATP binding"/>
    <property type="evidence" value="ECO:0007669"/>
    <property type="project" value="UniProtKB-KW"/>
</dbReference>
<evidence type="ECO:0000256" key="3">
    <source>
        <dbReference type="ARBA" id="ARBA00022737"/>
    </source>
</evidence>
<proteinExistence type="predicted"/>
<feature type="compositionally biased region" description="Basic and acidic residues" evidence="7">
    <location>
        <begin position="822"/>
        <end position="833"/>
    </location>
</feature>
<evidence type="ECO:0000256" key="4">
    <source>
        <dbReference type="ARBA" id="ARBA00022741"/>
    </source>
</evidence>
<dbReference type="GeneID" id="39747036"/>
<dbReference type="AlphaFoldDB" id="A0A1Y1JIP9"/>
<feature type="domain" description="Protein kinase" evidence="8">
    <location>
        <begin position="774"/>
        <end position="1203"/>
    </location>
</feature>
<keyword evidence="4" id="KW-0547">Nucleotide-binding</keyword>
<dbReference type="OMA" id="WLNNISH"/>
<reference evidence="10" key="1">
    <citation type="submission" date="2017-04" db="EMBL/GenBank/DDBJ databases">
        <title>Plasmodium gonderi genome.</title>
        <authorList>
            <person name="Arisue N."/>
            <person name="Honma H."/>
            <person name="Kawai S."/>
            <person name="Tougan T."/>
            <person name="Tanabe K."/>
            <person name="Horii T."/>
        </authorList>
    </citation>
    <scope>NUCLEOTIDE SEQUENCE [LARGE SCALE GENOMIC DNA]</scope>
    <source>
        <strain evidence="10">ATCC 30045</strain>
    </source>
</reference>
<keyword evidence="2" id="KW-0808">Transferase</keyword>
<dbReference type="InterPro" id="IPR013761">
    <property type="entry name" value="SAM/pointed_sf"/>
</dbReference>
<dbReference type="GO" id="GO:0004674">
    <property type="term" value="F:protein serine/threonine kinase activity"/>
    <property type="evidence" value="ECO:0007669"/>
    <property type="project" value="UniProtKB-KW"/>
</dbReference>
<dbReference type="Pfam" id="PF00069">
    <property type="entry name" value="Pkinase"/>
    <property type="match status" value="1"/>
</dbReference>
<comment type="caution">
    <text evidence="9">The sequence shown here is derived from an EMBL/GenBank/DDBJ whole genome shotgun (WGS) entry which is preliminary data.</text>
</comment>
<dbReference type="InterPro" id="IPR003409">
    <property type="entry name" value="MORN"/>
</dbReference>
<keyword evidence="3" id="KW-0677">Repeat</keyword>
<dbReference type="SMART" id="SM00698">
    <property type="entry name" value="MORN"/>
    <property type="match status" value="4"/>
</dbReference>
<dbReference type="Gene3D" id="2.20.110.10">
    <property type="entry name" value="Histone H3 K4-specific methyltransferase SET7/9 N-terminal domain"/>
    <property type="match status" value="2"/>
</dbReference>
<gene>
    <name evidence="9" type="ORF">PGO_072380</name>
</gene>
<dbReference type="OrthoDB" id="294378at2759"/>
<dbReference type="EMBL" id="BDQF01000008">
    <property type="protein sequence ID" value="GAW80323.1"/>
    <property type="molecule type" value="Genomic_DNA"/>
</dbReference>
<dbReference type="InterPro" id="IPR011009">
    <property type="entry name" value="Kinase-like_dom_sf"/>
</dbReference>
<sequence length="1209" mass="143534">MKRILREDYLMKYKERDDFLYTCVCHILTHEPFDQILEYQNGDIYIGTTKNRRRHGYGYYVYKESGSIYEGEWIENEKSGHGILYNEKEVVYSGEWLNNISHGFGCTYRNEELFFGSYKFGLMNGVGILKKNSSFNFCLFQSSRIKRQIKITKNMNMYIYFYKNKKIIFKKKLSNIFPVYTDKTTSILVRKQIFLKLFGIGKSFMKYFSNHNQIDEKKKKAIQLSCHPNGSLNYINNESRINFIKGLIRKQKEVHPRRHSENNKSAIGCNEFRDLNFLHYEGTPQDNNVPFCILSKGSTRRAMHRTQEFSRYGSCCMSSDRSLDFEIDEMIDDFTSRGEGNKKRKKNPFKEKPKLNLKNFLYKTDSDSENEFFPDVAHSSGSNFEKLFKKKKKINSERYSVFLLKNNEKKKLIRRERQNIKRKMKCYKLLISGRHYKSNFDEPQLGNTSSNDSYETDLNCDRGSGTNWRKVESTISRCGRRKKIMYQNRFYKKYLSKSKKGGGMVKKFCYLLNYLKYKNKKNRIECIYEWKNYHIFVLLYMFDLNKYIPCFKHNHVNGFHFFTLDKSALRQFGVHKYEHIYFLLNFINTFNSLHSMYLQLLITWQDITKDSLISFNSLSKSELVVINPEGEEQEQTQEQTQEEGGRLGTNGRKKWNGERKTKGKRKGRKVWWYLCYYQNTPVKLKMYSVTMWKKKLFHCSCSKFPNGIQMDNNLHDDASNEVIHNSVHKEYTTHFGKNILDVAQNFLFRQHQISIKDGTLLYRWGNVKKNLSNLEVQQVVKRGESLDEQEKKETDEVDEAGGANEDKTSDEKEKNYGMAKQVEGRKNNEREGENQDGDEPLVDYCDDSKSAIERATQRMEFLNEHFILSNLRHPNIVKYLGSIMNKKKEKFGLIFEHLNDWKCLHEIIYAERKLEHVRDVDGKKGEKKKYLKNKNIIRLFYEISISLFYMHKKCIVHGNICSKNIFVKEKGRSVKLCNFEKSSIQNYYNYKLNYLGGRIPDYWDACRRSRVPYITMFHTEGRSRDDSTSISCYSNDCECRKKHPDGKYRLKEKINIPLPYITAMNDGKNINRMTSSPLLLFQAKKFEKRNVHCDDPYAAPEVFREEEYTYKCDIYSFGIVMYEVLFDSLPFRNDYIIPYFFTVSTCFYEKFIYIDMNKLNQKFSNKKMFHVAISNILFVMRQCLNPEPSCRPDSKYLCTHFGNLLNRFG</sequence>
<name>A0A1Y1JIP9_PLAGO</name>
<evidence type="ECO:0000256" key="2">
    <source>
        <dbReference type="ARBA" id="ARBA00022679"/>
    </source>
</evidence>
<evidence type="ECO:0000256" key="1">
    <source>
        <dbReference type="ARBA" id="ARBA00022527"/>
    </source>
</evidence>
<feature type="region of interest" description="Disordered" evidence="7">
    <location>
        <begin position="785"/>
        <end position="843"/>
    </location>
</feature>
<keyword evidence="1" id="KW-0723">Serine/threonine-protein kinase</keyword>
<dbReference type="SUPFAM" id="SSF82185">
    <property type="entry name" value="Histone H3 K4-specific methyltransferase SET7/9 N-terminal domain"/>
    <property type="match status" value="1"/>
</dbReference>
<feature type="compositionally biased region" description="Basic and acidic residues" evidence="7">
    <location>
        <begin position="785"/>
        <end position="794"/>
    </location>
</feature>
<feature type="compositionally biased region" description="Basic and acidic residues" evidence="7">
    <location>
        <begin position="804"/>
        <end position="815"/>
    </location>
</feature>
<dbReference type="Pfam" id="PF02493">
    <property type="entry name" value="MORN"/>
    <property type="match status" value="3"/>
</dbReference>
<dbReference type="Gene3D" id="3.30.200.20">
    <property type="entry name" value="Phosphorylase Kinase, domain 1"/>
    <property type="match status" value="1"/>
</dbReference>
<dbReference type="InterPro" id="IPR001245">
    <property type="entry name" value="Ser-Thr/Tyr_kinase_cat_dom"/>
</dbReference>
<dbReference type="GO" id="GO:0005634">
    <property type="term" value="C:nucleus"/>
    <property type="evidence" value="ECO:0007669"/>
    <property type="project" value="TreeGrafter"/>
</dbReference>
<dbReference type="Gene3D" id="1.10.150.50">
    <property type="entry name" value="Transcription Factor, Ets-1"/>
    <property type="match status" value="1"/>
</dbReference>
<evidence type="ECO:0000313" key="10">
    <source>
        <dbReference type="Proteomes" id="UP000195521"/>
    </source>
</evidence>
<dbReference type="PROSITE" id="PS50011">
    <property type="entry name" value="PROTEIN_KINASE_DOM"/>
    <property type="match status" value="1"/>
</dbReference>
<evidence type="ECO:0000259" key="8">
    <source>
        <dbReference type="PROSITE" id="PS50011"/>
    </source>
</evidence>
<evidence type="ECO:0000256" key="6">
    <source>
        <dbReference type="ARBA" id="ARBA00022840"/>
    </source>
</evidence>
<dbReference type="Gene3D" id="1.10.510.10">
    <property type="entry name" value="Transferase(Phosphotransferase) domain 1"/>
    <property type="match status" value="1"/>
</dbReference>
<protein>
    <submittedName>
        <fullName evidence="9">Protein kinase</fullName>
    </submittedName>
</protein>
<feature type="region of interest" description="Disordered" evidence="7">
    <location>
        <begin position="629"/>
        <end position="662"/>
    </location>
</feature>
<dbReference type="PANTHER" id="PTHR24345">
    <property type="entry name" value="SERINE/THREONINE-PROTEIN KINASE PLK"/>
    <property type="match status" value="1"/>
</dbReference>
<keyword evidence="6" id="KW-0067">ATP-binding</keyword>
<organism evidence="9 10">
    <name type="scientific">Plasmodium gonderi</name>
    <dbReference type="NCBI Taxonomy" id="77519"/>
    <lineage>
        <taxon>Eukaryota</taxon>
        <taxon>Sar</taxon>
        <taxon>Alveolata</taxon>
        <taxon>Apicomplexa</taxon>
        <taxon>Aconoidasida</taxon>
        <taxon>Haemosporida</taxon>
        <taxon>Plasmodiidae</taxon>
        <taxon>Plasmodium</taxon>
        <taxon>Plasmodium (Plasmodium)</taxon>
    </lineage>
</organism>
<evidence type="ECO:0000256" key="5">
    <source>
        <dbReference type="ARBA" id="ARBA00022777"/>
    </source>
</evidence>
<dbReference type="PANTHER" id="PTHR24345:SF0">
    <property type="entry name" value="CELL CYCLE SERINE_THREONINE-PROTEIN KINASE CDC5_MSD2"/>
    <property type="match status" value="1"/>
</dbReference>
<keyword evidence="5 9" id="KW-0418">Kinase</keyword>
<dbReference type="InterPro" id="IPR000719">
    <property type="entry name" value="Prot_kinase_dom"/>
</dbReference>
<accession>A0A1Y1JIP9</accession>
<dbReference type="RefSeq" id="XP_028542912.1">
    <property type="nucleotide sequence ID" value="XM_028687111.1"/>
</dbReference>